<dbReference type="SUPFAM" id="SSF53822">
    <property type="entry name" value="Periplasmic binding protein-like I"/>
    <property type="match status" value="1"/>
</dbReference>
<keyword evidence="7" id="KW-1185">Reference proteome</keyword>
<dbReference type="FunFam" id="1.10.10.10:FF:000079">
    <property type="entry name" value="GntR family transcriptional regulator"/>
    <property type="match status" value="1"/>
</dbReference>
<keyword evidence="1" id="KW-0678">Repressor</keyword>
<keyword evidence="4" id="KW-0804">Transcription</keyword>
<comment type="caution">
    <text evidence="6">The sequence shown here is derived from an EMBL/GenBank/DDBJ whole genome shotgun (WGS) entry which is preliminary data.</text>
</comment>
<gene>
    <name evidence="6" type="ORF">C7380_10751</name>
</gene>
<dbReference type="EMBL" id="QGGI01000007">
    <property type="protein sequence ID" value="PWJ95096.1"/>
    <property type="molecule type" value="Genomic_DNA"/>
</dbReference>
<dbReference type="Gene3D" id="3.40.50.2300">
    <property type="match status" value="2"/>
</dbReference>
<dbReference type="Proteomes" id="UP000245921">
    <property type="component" value="Unassembled WGS sequence"/>
</dbReference>
<dbReference type="AlphaFoldDB" id="A0AA45C749"/>
<dbReference type="InterPro" id="IPR000524">
    <property type="entry name" value="Tscrpt_reg_HTH_GntR"/>
</dbReference>
<feature type="domain" description="HTH gntR-type" evidence="5">
    <location>
        <begin position="3"/>
        <end position="71"/>
    </location>
</feature>
<protein>
    <submittedName>
        <fullName evidence="6">DNA-binding LacI/PurR family transcriptional regulator</fullName>
    </submittedName>
</protein>
<keyword evidence="3 6" id="KW-0238">DNA-binding</keyword>
<keyword evidence="2" id="KW-0805">Transcription regulation</keyword>
<evidence type="ECO:0000313" key="7">
    <source>
        <dbReference type="Proteomes" id="UP000245921"/>
    </source>
</evidence>
<evidence type="ECO:0000256" key="3">
    <source>
        <dbReference type="ARBA" id="ARBA00023125"/>
    </source>
</evidence>
<dbReference type="PROSITE" id="PS50949">
    <property type="entry name" value="HTH_GNTR"/>
    <property type="match status" value="1"/>
</dbReference>
<name>A0AA45C749_9BACT</name>
<dbReference type="Pfam" id="PF13377">
    <property type="entry name" value="Peripla_BP_3"/>
    <property type="match status" value="1"/>
</dbReference>
<dbReference type="InterPro" id="IPR046335">
    <property type="entry name" value="LacI/GalR-like_sensor"/>
</dbReference>
<dbReference type="InterPro" id="IPR036390">
    <property type="entry name" value="WH_DNA-bd_sf"/>
</dbReference>
<dbReference type="PRINTS" id="PR00035">
    <property type="entry name" value="HTHGNTR"/>
</dbReference>
<accession>A0AA45C749</accession>
<dbReference type="CDD" id="cd06267">
    <property type="entry name" value="PBP1_LacI_sugar_binding-like"/>
    <property type="match status" value="1"/>
</dbReference>
<dbReference type="InterPro" id="IPR028082">
    <property type="entry name" value="Peripla_BP_I"/>
</dbReference>
<sequence>MKEALHKKIKKYILRKIKTGELKPGEQIPTEKELVEKFNTSRTTVRKALDELTVENYIYRKRKIGSFVNEDVKNSKNIGLILSYISDYLSGETMVGIEQVLREHGYTPIVEFMNENIELNKKKVNELLKRDLKGLIAIPRMEFFDIEDFSDLLESDFPLVYMDRAVGYTDKIVVQSENYQSTYELTQNLIKFGNSKNIAFISYDEVVLSTVRDRLMGIRDATKRFGAKTGYYIIKENQLENIADKLIEYDYDTIFCCYDTIAVALISIMQSKGYKIPDDIKIVGFDDRKIGELIVPKLTSIKQNFEEMGIKSAQILIDLINKKNIIESEIYIPTQIIYRESCGIKDKIK</sequence>
<dbReference type="GO" id="GO:0003700">
    <property type="term" value="F:DNA-binding transcription factor activity"/>
    <property type="evidence" value="ECO:0007669"/>
    <property type="project" value="InterPro"/>
</dbReference>
<organism evidence="6 7">
    <name type="scientific">Oceanotoga teriensis</name>
    <dbReference type="NCBI Taxonomy" id="515440"/>
    <lineage>
        <taxon>Bacteria</taxon>
        <taxon>Thermotogati</taxon>
        <taxon>Thermotogota</taxon>
        <taxon>Thermotogae</taxon>
        <taxon>Petrotogales</taxon>
        <taxon>Petrotogaceae</taxon>
        <taxon>Oceanotoga</taxon>
    </lineage>
</organism>
<dbReference type="PANTHER" id="PTHR30146:SF148">
    <property type="entry name" value="HTH-TYPE TRANSCRIPTIONAL REPRESSOR PURR-RELATED"/>
    <property type="match status" value="1"/>
</dbReference>
<evidence type="ECO:0000256" key="2">
    <source>
        <dbReference type="ARBA" id="ARBA00023015"/>
    </source>
</evidence>
<dbReference type="InterPro" id="IPR036388">
    <property type="entry name" value="WH-like_DNA-bd_sf"/>
</dbReference>
<dbReference type="SUPFAM" id="SSF46785">
    <property type="entry name" value="Winged helix' DNA-binding domain"/>
    <property type="match status" value="1"/>
</dbReference>
<dbReference type="Gene3D" id="1.10.10.10">
    <property type="entry name" value="Winged helix-like DNA-binding domain superfamily/Winged helix DNA-binding domain"/>
    <property type="match status" value="1"/>
</dbReference>
<dbReference type="PANTHER" id="PTHR30146">
    <property type="entry name" value="LACI-RELATED TRANSCRIPTIONAL REPRESSOR"/>
    <property type="match status" value="1"/>
</dbReference>
<dbReference type="Pfam" id="PF00392">
    <property type="entry name" value="GntR"/>
    <property type="match status" value="1"/>
</dbReference>
<proteinExistence type="predicted"/>
<evidence type="ECO:0000259" key="5">
    <source>
        <dbReference type="PROSITE" id="PS50949"/>
    </source>
</evidence>
<reference evidence="6 7" key="1">
    <citation type="submission" date="2018-05" db="EMBL/GenBank/DDBJ databases">
        <title>Genomic Encyclopedia of Type Strains, Phase IV (KMG-IV): sequencing the most valuable type-strain genomes for metagenomic binning, comparative biology and taxonomic classification.</title>
        <authorList>
            <person name="Goeker M."/>
        </authorList>
    </citation>
    <scope>NUCLEOTIDE SEQUENCE [LARGE SCALE GENOMIC DNA]</scope>
    <source>
        <strain evidence="6 7">DSM 24906</strain>
    </source>
</reference>
<dbReference type="GO" id="GO:0000976">
    <property type="term" value="F:transcription cis-regulatory region binding"/>
    <property type="evidence" value="ECO:0007669"/>
    <property type="project" value="TreeGrafter"/>
</dbReference>
<evidence type="ECO:0000256" key="1">
    <source>
        <dbReference type="ARBA" id="ARBA00022491"/>
    </source>
</evidence>
<dbReference type="CDD" id="cd07377">
    <property type="entry name" value="WHTH_GntR"/>
    <property type="match status" value="1"/>
</dbReference>
<evidence type="ECO:0000256" key="4">
    <source>
        <dbReference type="ARBA" id="ARBA00023163"/>
    </source>
</evidence>
<dbReference type="SMART" id="SM00345">
    <property type="entry name" value="HTH_GNTR"/>
    <property type="match status" value="1"/>
</dbReference>
<dbReference type="RefSeq" id="WP_109604631.1">
    <property type="nucleotide sequence ID" value="NZ_JAMHJO010000002.1"/>
</dbReference>
<evidence type="ECO:0000313" key="6">
    <source>
        <dbReference type="EMBL" id="PWJ95096.1"/>
    </source>
</evidence>